<evidence type="ECO:0000259" key="3">
    <source>
        <dbReference type="Pfam" id="PF03713"/>
    </source>
</evidence>
<comment type="caution">
    <text evidence="4">The sequence shown here is derived from an EMBL/GenBank/DDBJ whole genome shotgun (WGS) entry which is preliminary data.</text>
</comment>
<feature type="domain" description="DUF305" evidence="3">
    <location>
        <begin position="52"/>
        <end position="210"/>
    </location>
</feature>
<evidence type="ECO:0000256" key="2">
    <source>
        <dbReference type="SAM" id="SignalP"/>
    </source>
</evidence>
<reference evidence="4 5" key="1">
    <citation type="submission" date="2020-11" db="EMBL/GenBank/DDBJ databases">
        <title>Pseudonocardia abyssalis sp. nov. and Pseudonocardia oceani sp. nov., description and phylogenomic analysis of two novel actinomycetes isolated from the deep Southern Ocean.</title>
        <authorList>
            <person name="Parra J."/>
        </authorList>
    </citation>
    <scope>NUCLEOTIDE SEQUENCE [LARGE SCALE GENOMIC DNA]</scope>
    <source>
        <strain evidence="5">KRD185</strain>
    </source>
</reference>
<sequence>MKITKLTSALTGAAVVGLALAGCAAGTDTTTPGAASSSSTGVEQTTAHNEADVSFAQGMTVHHQQAVEMAELAATRSRNPQVIDLAARIGAAQGPEIETLNSWLEEWGADVPSADTGGGMGGMDHGGTGAMGGMGGMGGMMTPEQMTRLEQASGPAFDRMFLEMMTEHHTGAVEMARTELAEGSDPRATGLAQTIIDTQQAEIDEMAQLLTQI</sequence>
<feature type="chain" id="PRO_5046506299" evidence="2">
    <location>
        <begin position="22"/>
        <end position="213"/>
    </location>
</feature>
<name>A0ABS6U847_9PSEU</name>
<dbReference type="PANTHER" id="PTHR36933">
    <property type="entry name" value="SLL0788 PROTEIN"/>
    <property type="match status" value="1"/>
</dbReference>
<accession>A0ABS6U847</accession>
<dbReference type="PROSITE" id="PS51257">
    <property type="entry name" value="PROKAR_LIPOPROTEIN"/>
    <property type="match status" value="1"/>
</dbReference>
<evidence type="ECO:0000256" key="1">
    <source>
        <dbReference type="SAM" id="MobiDB-lite"/>
    </source>
</evidence>
<proteinExistence type="predicted"/>
<feature type="signal peptide" evidence="2">
    <location>
        <begin position="1"/>
        <end position="21"/>
    </location>
</feature>
<organism evidence="4 5">
    <name type="scientific">Pseudonocardia oceani</name>
    <dbReference type="NCBI Taxonomy" id="2792013"/>
    <lineage>
        <taxon>Bacteria</taxon>
        <taxon>Bacillati</taxon>
        <taxon>Actinomycetota</taxon>
        <taxon>Actinomycetes</taxon>
        <taxon>Pseudonocardiales</taxon>
        <taxon>Pseudonocardiaceae</taxon>
        <taxon>Pseudonocardia</taxon>
    </lineage>
</organism>
<feature type="region of interest" description="Disordered" evidence="1">
    <location>
        <begin position="28"/>
        <end position="47"/>
    </location>
</feature>
<evidence type="ECO:0000313" key="5">
    <source>
        <dbReference type="Proteomes" id="UP000694300"/>
    </source>
</evidence>
<dbReference type="Pfam" id="PF03713">
    <property type="entry name" value="DUF305"/>
    <property type="match status" value="1"/>
</dbReference>
<dbReference type="Proteomes" id="UP000694300">
    <property type="component" value="Unassembled WGS sequence"/>
</dbReference>
<gene>
    <name evidence="4" type="ORF">I4I82_12025</name>
</gene>
<keyword evidence="2" id="KW-0732">Signal</keyword>
<evidence type="ECO:0000313" key="4">
    <source>
        <dbReference type="EMBL" id="MBW0128416.1"/>
    </source>
</evidence>
<keyword evidence="5" id="KW-1185">Reference proteome</keyword>
<dbReference type="RefSeq" id="WP_218589716.1">
    <property type="nucleotide sequence ID" value="NZ_JADQDE010000017.1"/>
</dbReference>
<dbReference type="InterPro" id="IPR005183">
    <property type="entry name" value="DUF305_CopM-like"/>
</dbReference>
<dbReference type="PANTHER" id="PTHR36933:SF1">
    <property type="entry name" value="SLL0788 PROTEIN"/>
    <property type="match status" value="1"/>
</dbReference>
<protein>
    <submittedName>
        <fullName evidence="4">DUF305 domain-containing protein</fullName>
    </submittedName>
</protein>
<dbReference type="EMBL" id="JADQDF010000001">
    <property type="protein sequence ID" value="MBW0128416.1"/>
    <property type="molecule type" value="Genomic_DNA"/>
</dbReference>
<feature type="compositionally biased region" description="Low complexity" evidence="1">
    <location>
        <begin position="28"/>
        <end position="42"/>
    </location>
</feature>